<proteinExistence type="predicted"/>
<evidence type="ECO:0000256" key="1">
    <source>
        <dbReference type="SAM" id="SignalP"/>
    </source>
</evidence>
<accession>A0A1T5G634</accession>
<dbReference type="STRING" id="439228.SAMN06295920_11255"/>
<feature type="signal peptide" evidence="1">
    <location>
        <begin position="1"/>
        <end position="22"/>
    </location>
</feature>
<dbReference type="Proteomes" id="UP000189818">
    <property type="component" value="Unassembled WGS sequence"/>
</dbReference>
<reference evidence="3" key="1">
    <citation type="submission" date="2017-02" db="EMBL/GenBank/DDBJ databases">
        <authorList>
            <person name="Varghese N."/>
            <person name="Submissions S."/>
        </authorList>
    </citation>
    <scope>NUCLEOTIDE SEQUENCE [LARGE SCALE GENOMIC DNA]</scope>
    <source>
        <strain evidence="3">UM2</strain>
    </source>
</reference>
<sequence length="232" mass="24932">MRGHIINILLAGGLLLPSVARAQDGAETPAVSIAYNAALVSDYRFRGISYTTRHPAVQVGADLTTRSGWFLGTWWTNVSDYGTSNLEIDLYGGYGGSVAGFDYSATLYTYVYPGGVDTDYYELQGTIARTIGPVTSTLTLAYTPNQWNTDRDNLYVALGSDVALGQLPLTASFSVGRENGSYDHKWDWSAGLTYKLDALDLSATYVDSNYKGALEAGKNARAGVVLSAKASF</sequence>
<dbReference type="InterPro" id="IPR010239">
    <property type="entry name" value="CHP02001"/>
</dbReference>
<dbReference type="Pfam" id="PF09694">
    <property type="entry name" value="Gcw_chp"/>
    <property type="match status" value="1"/>
</dbReference>
<dbReference type="EMBL" id="FUYM01000012">
    <property type="protein sequence ID" value="SKC03953.1"/>
    <property type="molecule type" value="Genomic_DNA"/>
</dbReference>
<keyword evidence="3" id="KW-1185">Reference proteome</keyword>
<evidence type="ECO:0000313" key="2">
    <source>
        <dbReference type="EMBL" id="SKC03953.1"/>
    </source>
</evidence>
<name>A0A1T5G634_9SPHN</name>
<evidence type="ECO:0008006" key="4">
    <source>
        <dbReference type="Google" id="ProtNLM"/>
    </source>
</evidence>
<keyword evidence="1" id="KW-0732">Signal</keyword>
<gene>
    <name evidence="2" type="ORF">SAMN06295920_11255</name>
</gene>
<dbReference type="RefSeq" id="WP_079650269.1">
    <property type="nucleotide sequence ID" value="NZ_FUYM01000012.1"/>
</dbReference>
<organism evidence="2 3">
    <name type="scientific">Rhizorhabdus histidinilytica</name>
    <dbReference type="NCBI Taxonomy" id="439228"/>
    <lineage>
        <taxon>Bacteria</taxon>
        <taxon>Pseudomonadati</taxon>
        <taxon>Pseudomonadota</taxon>
        <taxon>Alphaproteobacteria</taxon>
        <taxon>Sphingomonadales</taxon>
        <taxon>Sphingomonadaceae</taxon>
        <taxon>Rhizorhabdus</taxon>
    </lineage>
</organism>
<protein>
    <recommendedName>
        <fullName evidence="4">Porin</fullName>
    </recommendedName>
</protein>
<dbReference type="NCBIfam" id="TIGR02001">
    <property type="entry name" value="gcw_chp"/>
    <property type="match status" value="1"/>
</dbReference>
<feature type="chain" id="PRO_5013341301" description="Porin" evidence="1">
    <location>
        <begin position="23"/>
        <end position="232"/>
    </location>
</feature>
<dbReference type="OrthoDB" id="9793561at2"/>
<dbReference type="AlphaFoldDB" id="A0A1T5G634"/>
<evidence type="ECO:0000313" key="3">
    <source>
        <dbReference type="Proteomes" id="UP000189818"/>
    </source>
</evidence>